<comment type="caution">
    <text evidence="1">The sequence shown here is derived from an EMBL/GenBank/DDBJ whole genome shotgun (WGS) entry which is preliminary data.</text>
</comment>
<gene>
    <name evidence="1" type="ORF">ABVT43_11585</name>
</gene>
<dbReference type="InterPro" id="IPR043773">
    <property type="entry name" value="JetA"/>
</dbReference>
<name>A0ABV2BV51_9GAMM</name>
<proteinExistence type="predicted"/>
<accession>A0ABV2BV51</accession>
<protein>
    <submittedName>
        <fullName evidence="1">Wadjet anti-phage system protein JetA family protein</fullName>
    </submittedName>
</protein>
<reference evidence="1 2" key="1">
    <citation type="submission" date="2024-06" db="EMBL/GenBank/DDBJ databases">
        <authorList>
            <person name="Li F."/>
        </authorList>
    </citation>
    <scope>NUCLEOTIDE SEQUENCE [LARGE SCALE GENOMIC DNA]</scope>
    <source>
        <strain evidence="1 2">GXAS 311</strain>
    </source>
</reference>
<sequence length="496" mass="57700">MFFEGQHQEFFKPLTSKYREQILECLQLLYSRLYTSQADYSQLLSREMVIECFEEAITRAPLLESHGEDEFNQPVRSQREQANWTLNILLEHAWLEKQVDEATLQSSYGFTRIGRMFTQPVVELNQGRFRTRHRNTRNTRNALKVFSELGDIYELLDAYEYSERIISDFSDVIAELEERKRALIQEVEAQQLVQKASDEFFEFMEKRFVPDLAIRLSVDSVEKYRDDIVATIGVARRKRKEFKAQVELNLRKTAPELLESEDKSIYLTLLDKIERRIHNASNIMLPALRQALLSFTRRADIIMRQLSFSHQGGGDQLLENLQRLKTLSDSDFAEKMDLAGETLSGLNLNLLDPAQLKIYAGRKKKIVDTHVEESVSMDEKSRREFYLQQVLEKAFMVNNQQLTDYLIDALAQGEKIFLHELPINNARDLILRSHAIEAASAGGRSSEYLFKIEPTGEKTSDEYFLQADQFSLELVSKSEKRTDEKHSKKQPSIEKQ</sequence>
<keyword evidence="2" id="KW-1185">Reference proteome</keyword>
<dbReference type="Proteomes" id="UP001548189">
    <property type="component" value="Unassembled WGS sequence"/>
</dbReference>
<dbReference type="Pfam" id="PF18982">
    <property type="entry name" value="JetA"/>
    <property type="match status" value="1"/>
</dbReference>
<evidence type="ECO:0000313" key="1">
    <source>
        <dbReference type="EMBL" id="MET1255769.1"/>
    </source>
</evidence>
<organism evidence="1 2">
    <name type="scientific">Aliikangiella maris</name>
    <dbReference type="NCBI Taxonomy" id="3162458"/>
    <lineage>
        <taxon>Bacteria</taxon>
        <taxon>Pseudomonadati</taxon>
        <taxon>Pseudomonadota</taxon>
        <taxon>Gammaproteobacteria</taxon>
        <taxon>Oceanospirillales</taxon>
        <taxon>Pleioneaceae</taxon>
        <taxon>Aliikangiella</taxon>
    </lineage>
</organism>
<evidence type="ECO:0000313" key="2">
    <source>
        <dbReference type="Proteomes" id="UP001548189"/>
    </source>
</evidence>
<dbReference type="EMBL" id="JBEVCJ010000013">
    <property type="protein sequence ID" value="MET1255769.1"/>
    <property type="molecule type" value="Genomic_DNA"/>
</dbReference>